<keyword evidence="2" id="KW-1185">Reference proteome</keyword>
<organism evidence="1 2">
    <name type="scientific">Leucobacter alluvii</name>
    <dbReference type="NCBI Taxonomy" id="340321"/>
    <lineage>
        <taxon>Bacteria</taxon>
        <taxon>Bacillati</taxon>
        <taxon>Actinomycetota</taxon>
        <taxon>Actinomycetes</taxon>
        <taxon>Micrococcales</taxon>
        <taxon>Microbacteriaceae</taxon>
        <taxon>Leucobacter</taxon>
    </lineage>
</organism>
<evidence type="ECO:0000313" key="2">
    <source>
        <dbReference type="Proteomes" id="UP001501084"/>
    </source>
</evidence>
<sequence length="106" mass="12067">MGIRYYAYAFDHGLRDRARDDPRSLIASDPLADAWGLVPHATVSHATFEQTVPQRDMLYLDKAWREPQLLTGPWRLEGTARPAFAMFEGEVAMRDLGWEAWIATCA</sequence>
<accession>A0ABN3B214</accession>
<dbReference type="EMBL" id="BAAAOP010000001">
    <property type="protein sequence ID" value="GAA2185514.1"/>
    <property type="molecule type" value="Genomic_DNA"/>
</dbReference>
<dbReference type="Proteomes" id="UP001501084">
    <property type="component" value="Unassembled WGS sequence"/>
</dbReference>
<reference evidence="1 2" key="1">
    <citation type="journal article" date="2019" name="Int. J. Syst. Evol. Microbiol.">
        <title>The Global Catalogue of Microorganisms (GCM) 10K type strain sequencing project: providing services to taxonomists for standard genome sequencing and annotation.</title>
        <authorList>
            <consortium name="The Broad Institute Genomics Platform"/>
            <consortium name="The Broad Institute Genome Sequencing Center for Infectious Disease"/>
            <person name="Wu L."/>
            <person name="Ma J."/>
        </authorList>
    </citation>
    <scope>NUCLEOTIDE SEQUENCE [LARGE SCALE GENOMIC DNA]</scope>
    <source>
        <strain evidence="1 2">JCM 14919</strain>
    </source>
</reference>
<protein>
    <submittedName>
        <fullName evidence="1">Uncharacterized protein</fullName>
    </submittedName>
</protein>
<comment type="caution">
    <text evidence="1">The sequence shown here is derived from an EMBL/GenBank/DDBJ whole genome shotgun (WGS) entry which is preliminary data.</text>
</comment>
<evidence type="ECO:0000313" key="1">
    <source>
        <dbReference type="EMBL" id="GAA2185514.1"/>
    </source>
</evidence>
<name>A0ABN3B214_9MICO</name>
<gene>
    <name evidence="1" type="ORF">GCM10009786_02240</name>
</gene>
<proteinExistence type="predicted"/>